<protein>
    <submittedName>
        <fullName evidence="2">Uncharacterized protein</fullName>
    </submittedName>
</protein>
<organism evidence="2 3">
    <name type="scientific">Maliponia aquimaris</name>
    <dbReference type="NCBI Taxonomy" id="1673631"/>
    <lineage>
        <taxon>Bacteria</taxon>
        <taxon>Pseudomonadati</taxon>
        <taxon>Pseudomonadota</taxon>
        <taxon>Alphaproteobacteria</taxon>
        <taxon>Rhodobacterales</taxon>
        <taxon>Paracoccaceae</taxon>
        <taxon>Maliponia</taxon>
    </lineage>
</organism>
<keyword evidence="3" id="KW-1185">Reference proteome</keyword>
<proteinExistence type="predicted"/>
<gene>
    <name evidence="2" type="ORF">MAA8898_04577</name>
</gene>
<dbReference type="Proteomes" id="UP000207598">
    <property type="component" value="Unassembled WGS sequence"/>
</dbReference>
<sequence>MKAWGIGLVLGLAAGPAAAQFATPTVCTGTMAFLVEDGGAGAYQLDLAFDGAAYTIRARNPDTDETTEDRGTCADYLTTGCRHGFPPAEGGEAGYYDFRLEARGAEGYFYTETWSDGFSGEAMLDCRPAERP</sequence>
<dbReference type="RefSeq" id="WP_094023303.1">
    <property type="nucleotide sequence ID" value="NZ_FXYF01000019.1"/>
</dbReference>
<evidence type="ECO:0000313" key="2">
    <source>
        <dbReference type="EMBL" id="SMX50051.1"/>
    </source>
</evidence>
<name>A0A238L5F7_9RHOB</name>
<dbReference type="AlphaFoldDB" id="A0A238L5F7"/>
<accession>A0A238L5F7</accession>
<feature type="signal peptide" evidence="1">
    <location>
        <begin position="1"/>
        <end position="19"/>
    </location>
</feature>
<feature type="chain" id="PRO_5013257854" evidence="1">
    <location>
        <begin position="20"/>
        <end position="132"/>
    </location>
</feature>
<keyword evidence="1" id="KW-0732">Signal</keyword>
<reference evidence="2 3" key="1">
    <citation type="submission" date="2017-05" db="EMBL/GenBank/DDBJ databases">
        <authorList>
            <person name="Song R."/>
            <person name="Chenine A.L."/>
            <person name="Ruprecht R.M."/>
        </authorList>
    </citation>
    <scope>NUCLEOTIDE SEQUENCE [LARGE SCALE GENOMIC DNA]</scope>
    <source>
        <strain evidence="2 3">CECT 8898</strain>
    </source>
</reference>
<dbReference type="OrthoDB" id="7859776at2"/>
<evidence type="ECO:0000313" key="3">
    <source>
        <dbReference type="Proteomes" id="UP000207598"/>
    </source>
</evidence>
<evidence type="ECO:0000256" key="1">
    <source>
        <dbReference type="SAM" id="SignalP"/>
    </source>
</evidence>
<dbReference type="EMBL" id="FXYF01000019">
    <property type="protein sequence ID" value="SMX50051.1"/>
    <property type="molecule type" value="Genomic_DNA"/>
</dbReference>